<gene>
    <name evidence="1" type="ORF">NECAME_16985</name>
</gene>
<dbReference type="AlphaFoldDB" id="W2TUU1"/>
<evidence type="ECO:0000313" key="1">
    <source>
        <dbReference type="EMBL" id="ETN84831.1"/>
    </source>
</evidence>
<sequence>MDGRKSRNNSKKNPRQKKYITQSMRMKIIAQYRTYSQRPLERPKSPVFPEFWRYSLISDAFAAAFIDRLDYELLFDMLYYAKKEKVEDLLKVEDDIEEKKALVDGMSCVRSIKKMKR</sequence>
<dbReference type="KEGG" id="nai:NECAME_16985"/>
<name>W2TUU1_NECAM</name>
<evidence type="ECO:0000313" key="2">
    <source>
        <dbReference type="Proteomes" id="UP000053676"/>
    </source>
</evidence>
<reference evidence="2" key="1">
    <citation type="journal article" date="2014" name="Nat. Genet.">
        <title>Genome of the human hookworm Necator americanus.</title>
        <authorList>
            <person name="Tang Y.T."/>
            <person name="Gao X."/>
            <person name="Rosa B.A."/>
            <person name="Abubucker S."/>
            <person name="Hallsworth-Pepin K."/>
            <person name="Martin J."/>
            <person name="Tyagi R."/>
            <person name="Heizer E."/>
            <person name="Zhang X."/>
            <person name="Bhonagiri-Palsikar V."/>
            <person name="Minx P."/>
            <person name="Warren W.C."/>
            <person name="Wang Q."/>
            <person name="Zhan B."/>
            <person name="Hotez P.J."/>
            <person name="Sternberg P.W."/>
            <person name="Dougall A."/>
            <person name="Gaze S.T."/>
            <person name="Mulvenna J."/>
            <person name="Sotillo J."/>
            <person name="Ranganathan S."/>
            <person name="Rabelo E.M."/>
            <person name="Wilson R.K."/>
            <person name="Felgner P.L."/>
            <person name="Bethony J."/>
            <person name="Hawdon J.M."/>
            <person name="Gasser R.B."/>
            <person name="Loukas A."/>
            <person name="Mitreva M."/>
        </authorList>
    </citation>
    <scope>NUCLEOTIDE SEQUENCE [LARGE SCALE GENOMIC DNA]</scope>
</reference>
<dbReference type="Proteomes" id="UP000053676">
    <property type="component" value="Unassembled WGS sequence"/>
</dbReference>
<protein>
    <submittedName>
        <fullName evidence="1">Uncharacterized protein</fullName>
    </submittedName>
</protein>
<accession>W2TUU1</accession>
<dbReference type="EMBL" id="KI657851">
    <property type="protein sequence ID" value="ETN84831.1"/>
    <property type="molecule type" value="Genomic_DNA"/>
</dbReference>
<keyword evidence="2" id="KW-1185">Reference proteome</keyword>
<proteinExistence type="predicted"/>
<dbReference type="Gene3D" id="1.10.3480.20">
    <property type="match status" value="1"/>
</dbReference>
<organism evidence="1 2">
    <name type="scientific">Necator americanus</name>
    <name type="common">Human hookworm</name>
    <dbReference type="NCBI Taxonomy" id="51031"/>
    <lineage>
        <taxon>Eukaryota</taxon>
        <taxon>Metazoa</taxon>
        <taxon>Ecdysozoa</taxon>
        <taxon>Nematoda</taxon>
        <taxon>Chromadorea</taxon>
        <taxon>Rhabditida</taxon>
        <taxon>Rhabditina</taxon>
        <taxon>Rhabditomorpha</taxon>
        <taxon>Strongyloidea</taxon>
        <taxon>Ancylostomatidae</taxon>
        <taxon>Bunostominae</taxon>
        <taxon>Necator</taxon>
    </lineage>
</organism>